<dbReference type="InterPro" id="IPR009057">
    <property type="entry name" value="Homeodomain-like_sf"/>
</dbReference>
<dbReference type="SMART" id="SM00342">
    <property type="entry name" value="HTH_ARAC"/>
    <property type="match status" value="1"/>
</dbReference>
<dbReference type="AlphaFoldDB" id="A0A7X0CED6"/>
<accession>A0A7X0CED6</accession>
<dbReference type="PANTHER" id="PTHR43130:SF3">
    <property type="entry name" value="HTH-TYPE TRANSCRIPTIONAL REGULATOR RV1931C"/>
    <property type="match status" value="1"/>
</dbReference>
<dbReference type="SUPFAM" id="SSF52317">
    <property type="entry name" value="Class I glutamine amidotransferase-like"/>
    <property type="match status" value="1"/>
</dbReference>
<dbReference type="PANTHER" id="PTHR43130">
    <property type="entry name" value="ARAC-FAMILY TRANSCRIPTIONAL REGULATOR"/>
    <property type="match status" value="1"/>
</dbReference>
<reference evidence="4 5" key="1">
    <citation type="submission" date="2020-08" db="EMBL/GenBank/DDBJ databases">
        <title>The Agave Microbiome: Exploring the role of microbial communities in plant adaptations to desert environments.</title>
        <authorList>
            <person name="Partida-Martinez L.P."/>
        </authorList>
    </citation>
    <scope>NUCLEOTIDE SEQUENCE [LARGE SCALE GENOMIC DNA]</scope>
    <source>
        <strain evidence="4 5">AT3.2</strain>
    </source>
</reference>
<dbReference type="Gene3D" id="3.40.50.880">
    <property type="match status" value="1"/>
</dbReference>
<protein>
    <submittedName>
        <fullName evidence="4">Transcriptional regulator GlxA family with amidase domain</fullName>
    </submittedName>
</protein>
<dbReference type="Proteomes" id="UP000540787">
    <property type="component" value="Unassembled WGS sequence"/>
</dbReference>
<dbReference type="GO" id="GO:0043565">
    <property type="term" value="F:sequence-specific DNA binding"/>
    <property type="evidence" value="ECO:0007669"/>
    <property type="project" value="InterPro"/>
</dbReference>
<evidence type="ECO:0000313" key="5">
    <source>
        <dbReference type="Proteomes" id="UP000540787"/>
    </source>
</evidence>
<name>A0A7X0CED6_9BURK</name>
<sequence>MTGSSPLTALPMPSAPPLDTITVDIVVYPGFKAMEAIGPMSVFEYANLHLARQGKAAGYDVRVASFKTGPIRSDTLMSLEATKVVNTLALPHTAMVVGARHIQAALVESAALIDWIRDAAPRLERLSALCSGAFFLAAAGVLDGKRATTHWGVADRLHADFPAIDIDADAIFIRSGNVWTSAGVTAGMDLALALVEQDFGRALALDVATEMVVYLKRPGGQSQFSAHLLSERTAKPTIRELQAWILENLHERLSVAQLADKAMMSERHVARVFQQEVGMSTQEFIETCRFERATQLLADVALPLKTVAARACFSDEAQMRRVFLKKLGIAPKVYRERFATTGVAAGRAANAHDN</sequence>
<dbReference type="GO" id="GO:0003700">
    <property type="term" value="F:DNA-binding transcription factor activity"/>
    <property type="evidence" value="ECO:0007669"/>
    <property type="project" value="InterPro"/>
</dbReference>
<dbReference type="InterPro" id="IPR018060">
    <property type="entry name" value="HTH_AraC"/>
</dbReference>
<organism evidence="4 5">
    <name type="scientific">Massilia aurea</name>
    <dbReference type="NCBI Taxonomy" id="373040"/>
    <lineage>
        <taxon>Bacteria</taxon>
        <taxon>Pseudomonadati</taxon>
        <taxon>Pseudomonadota</taxon>
        <taxon>Betaproteobacteria</taxon>
        <taxon>Burkholderiales</taxon>
        <taxon>Oxalobacteraceae</taxon>
        <taxon>Telluria group</taxon>
        <taxon>Massilia</taxon>
    </lineage>
</organism>
<evidence type="ECO:0000259" key="3">
    <source>
        <dbReference type="PROSITE" id="PS01124"/>
    </source>
</evidence>
<dbReference type="RefSeq" id="WP_370660825.1">
    <property type="nucleotide sequence ID" value="NZ_JACHBX010000002.1"/>
</dbReference>
<gene>
    <name evidence="4" type="ORF">HD842_002297</name>
</gene>
<dbReference type="Gene3D" id="1.10.10.60">
    <property type="entry name" value="Homeodomain-like"/>
    <property type="match status" value="1"/>
</dbReference>
<evidence type="ECO:0000313" key="4">
    <source>
        <dbReference type="EMBL" id="MBB6134155.1"/>
    </source>
</evidence>
<proteinExistence type="predicted"/>
<comment type="caution">
    <text evidence="4">The sequence shown here is derived from an EMBL/GenBank/DDBJ whole genome shotgun (WGS) entry which is preliminary data.</text>
</comment>
<keyword evidence="5" id="KW-1185">Reference proteome</keyword>
<dbReference type="EMBL" id="JACHBX010000002">
    <property type="protein sequence ID" value="MBB6134155.1"/>
    <property type="molecule type" value="Genomic_DNA"/>
</dbReference>
<dbReference type="Pfam" id="PF01965">
    <property type="entry name" value="DJ-1_PfpI"/>
    <property type="match status" value="1"/>
</dbReference>
<dbReference type="CDD" id="cd03137">
    <property type="entry name" value="GATase1_AraC_1"/>
    <property type="match status" value="1"/>
</dbReference>
<evidence type="ECO:0000256" key="1">
    <source>
        <dbReference type="ARBA" id="ARBA00023015"/>
    </source>
</evidence>
<feature type="domain" description="HTH araC/xylS-type" evidence="3">
    <location>
        <begin position="239"/>
        <end position="337"/>
    </location>
</feature>
<dbReference type="InterPro" id="IPR029062">
    <property type="entry name" value="Class_I_gatase-like"/>
</dbReference>
<dbReference type="InterPro" id="IPR052158">
    <property type="entry name" value="INH-QAR"/>
</dbReference>
<dbReference type="InterPro" id="IPR002818">
    <property type="entry name" value="DJ-1/PfpI"/>
</dbReference>
<keyword evidence="1" id="KW-0805">Transcription regulation</keyword>
<keyword evidence="2" id="KW-0804">Transcription</keyword>
<dbReference type="SUPFAM" id="SSF46689">
    <property type="entry name" value="Homeodomain-like"/>
    <property type="match status" value="2"/>
</dbReference>
<evidence type="ECO:0000256" key="2">
    <source>
        <dbReference type="ARBA" id="ARBA00023163"/>
    </source>
</evidence>
<dbReference type="Pfam" id="PF12833">
    <property type="entry name" value="HTH_18"/>
    <property type="match status" value="1"/>
</dbReference>
<dbReference type="PROSITE" id="PS01124">
    <property type="entry name" value="HTH_ARAC_FAMILY_2"/>
    <property type="match status" value="1"/>
</dbReference>